<organism evidence="2 3">
    <name type="scientific">Vreelandella halophila</name>
    <dbReference type="NCBI Taxonomy" id="86177"/>
    <lineage>
        <taxon>Bacteria</taxon>
        <taxon>Pseudomonadati</taxon>
        <taxon>Pseudomonadota</taxon>
        <taxon>Gammaproteobacteria</taxon>
        <taxon>Oceanospirillales</taxon>
        <taxon>Halomonadaceae</taxon>
        <taxon>Vreelandella</taxon>
    </lineage>
</organism>
<dbReference type="GO" id="GO:0009055">
    <property type="term" value="F:electron transfer activity"/>
    <property type="evidence" value="ECO:0007669"/>
    <property type="project" value="InterPro"/>
</dbReference>
<feature type="signal peptide" evidence="1">
    <location>
        <begin position="1"/>
        <end position="25"/>
    </location>
</feature>
<dbReference type="InterPro" id="IPR010980">
    <property type="entry name" value="Cyt_c/b562"/>
</dbReference>
<proteinExistence type="predicted"/>
<dbReference type="GO" id="GO:0020037">
    <property type="term" value="F:heme binding"/>
    <property type="evidence" value="ECO:0007669"/>
    <property type="project" value="InterPro"/>
</dbReference>
<name>A0A9X5B665_9GAMM</name>
<reference evidence="2 3" key="1">
    <citation type="submission" date="2019-11" db="EMBL/GenBank/DDBJ databases">
        <title>Genome sequences of 17 halophilic strains isolated from different environments.</title>
        <authorList>
            <person name="Furrow R.E."/>
        </authorList>
    </citation>
    <scope>NUCLEOTIDE SEQUENCE [LARGE SCALE GENOMIC DNA]</scope>
    <source>
        <strain evidence="2 3">22507_15_FS</strain>
    </source>
</reference>
<keyword evidence="3" id="KW-1185">Reference proteome</keyword>
<dbReference type="Proteomes" id="UP000460751">
    <property type="component" value="Unassembled WGS sequence"/>
</dbReference>
<evidence type="ECO:0000313" key="3">
    <source>
        <dbReference type="Proteomes" id="UP000460751"/>
    </source>
</evidence>
<evidence type="ECO:0008006" key="4">
    <source>
        <dbReference type="Google" id="ProtNLM"/>
    </source>
</evidence>
<dbReference type="AlphaFoldDB" id="A0A9X5B665"/>
<keyword evidence="1" id="KW-0732">Signal</keyword>
<accession>A0A9X5B665</accession>
<dbReference type="SUPFAM" id="SSF47175">
    <property type="entry name" value="Cytochromes"/>
    <property type="match status" value="1"/>
</dbReference>
<sequence length="153" mass="17094">MTLIRNSLIGALLVTITLAVLPAQAEDVTSELTPKLRGLLQKEMVGIEAAMKEVYSAIIRGNHEVVQEKGQAIHDSFILDQELTQEDRKTLKASVPKAFLKLDQKFHKQAAQLSEAGNAENTRKQKKVFDRMTNSCVSCHSRFVNERFSGLNQ</sequence>
<dbReference type="Gene3D" id="1.20.120.10">
    <property type="entry name" value="Cytochrome c/b562"/>
    <property type="match status" value="1"/>
</dbReference>
<dbReference type="OrthoDB" id="7855645at2"/>
<evidence type="ECO:0000313" key="2">
    <source>
        <dbReference type="EMBL" id="MYL27224.1"/>
    </source>
</evidence>
<evidence type="ECO:0000256" key="1">
    <source>
        <dbReference type="SAM" id="SignalP"/>
    </source>
</evidence>
<gene>
    <name evidence="2" type="ORF">GLW01_10500</name>
</gene>
<dbReference type="GO" id="GO:0022900">
    <property type="term" value="P:electron transport chain"/>
    <property type="evidence" value="ECO:0007669"/>
    <property type="project" value="InterPro"/>
</dbReference>
<feature type="chain" id="PRO_5040842980" description="Cytochrome c" evidence="1">
    <location>
        <begin position="26"/>
        <end position="153"/>
    </location>
</feature>
<comment type="caution">
    <text evidence="2">The sequence shown here is derived from an EMBL/GenBank/DDBJ whole genome shotgun (WGS) entry which is preliminary data.</text>
</comment>
<dbReference type="RefSeq" id="WP_160899013.1">
    <property type="nucleotide sequence ID" value="NZ_WMEX01000005.1"/>
</dbReference>
<protein>
    <recommendedName>
        <fullName evidence="4">Cytochrome c</fullName>
    </recommendedName>
</protein>
<dbReference type="GO" id="GO:0005506">
    <property type="term" value="F:iron ion binding"/>
    <property type="evidence" value="ECO:0007669"/>
    <property type="project" value="InterPro"/>
</dbReference>
<dbReference type="EMBL" id="WMEX01000005">
    <property type="protein sequence ID" value="MYL27224.1"/>
    <property type="molecule type" value="Genomic_DNA"/>
</dbReference>